<gene>
    <name evidence="1" type="ORF">M23134_03294</name>
</gene>
<comment type="caution">
    <text evidence="1">The sequence shown here is derived from an EMBL/GenBank/DDBJ whole genome shotgun (WGS) entry which is preliminary data.</text>
</comment>
<dbReference type="AlphaFoldDB" id="A1ZGN9"/>
<dbReference type="RefSeq" id="WP_002694985.1">
    <property type="nucleotide sequence ID" value="NZ_AAWS01000006.1"/>
</dbReference>
<sequence>MSNNIVIQSSNGTKIGELVLKNYYQPTWSPSKADFFLVYYNLDLHGEKKTNNRYFTNKYVINEKYLALQEFVVKASEKDLDNQNTQLVVIDLEHKQQSIISRIEHGYVTPVEFTTNAILYTKSKVGQGSLHSHFEATLADIKNWEPIGLTNK</sequence>
<dbReference type="Proteomes" id="UP000004095">
    <property type="component" value="Unassembled WGS sequence"/>
</dbReference>
<keyword evidence="2" id="KW-1185">Reference proteome</keyword>
<accession>A1ZGN9</accession>
<dbReference type="EMBL" id="AAWS01000006">
    <property type="protein sequence ID" value="EAY30656.1"/>
    <property type="molecule type" value="Genomic_DNA"/>
</dbReference>
<evidence type="ECO:0000313" key="1">
    <source>
        <dbReference type="EMBL" id="EAY30656.1"/>
    </source>
</evidence>
<protein>
    <submittedName>
        <fullName evidence="1">Uncharacterized protein</fullName>
    </submittedName>
</protein>
<reference evidence="1 2" key="1">
    <citation type="submission" date="2007-01" db="EMBL/GenBank/DDBJ databases">
        <authorList>
            <person name="Haygood M."/>
            <person name="Podell S."/>
            <person name="Anderson C."/>
            <person name="Hopkinson B."/>
            <person name="Roe K."/>
            <person name="Barbeau K."/>
            <person name="Gaasterland T."/>
            <person name="Ferriera S."/>
            <person name="Johnson J."/>
            <person name="Kravitz S."/>
            <person name="Beeson K."/>
            <person name="Sutton G."/>
            <person name="Rogers Y.-H."/>
            <person name="Friedman R."/>
            <person name="Frazier M."/>
            <person name="Venter J.C."/>
        </authorList>
    </citation>
    <scope>NUCLEOTIDE SEQUENCE [LARGE SCALE GENOMIC DNA]</scope>
    <source>
        <strain evidence="1 2">ATCC 23134</strain>
    </source>
</reference>
<organism evidence="1 2">
    <name type="scientific">Microscilla marina ATCC 23134</name>
    <dbReference type="NCBI Taxonomy" id="313606"/>
    <lineage>
        <taxon>Bacteria</taxon>
        <taxon>Pseudomonadati</taxon>
        <taxon>Bacteroidota</taxon>
        <taxon>Cytophagia</taxon>
        <taxon>Cytophagales</taxon>
        <taxon>Microscillaceae</taxon>
        <taxon>Microscilla</taxon>
    </lineage>
</organism>
<name>A1ZGN9_MICM2</name>
<evidence type="ECO:0000313" key="2">
    <source>
        <dbReference type="Proteomes" id="UP000004095"/>
    </source>
</evidence>
<proteinExistence type="predicted"/>